<feature type="compositionally biased region" description="Polar residues" evidence="1">
    <location>
        <begin position="57"/>
        <end position="66"/>
    </location>
</feature>
<keyword evidence="3" id="KW-1185">Reference proteome</keyword>
<proteinExistence type="predicted"/>
<dbReference type="EMBL" id="CP093351">
    <property type="protein sequence ID" value="WOH14182.1"/>
    <property type="molecule type" value="Genomic_DNA"/>
</dbReference>
<dbReference type="InterPro" id="IPR044759">
    <property type="entry name" value="bZIP_RF2"/>
</dbReference>
<accession>A0A175YEL1</accession>
<dbReference type="InterPro" id="IPR004827">
    <property type="entry name" value="bZIP"/>
</dbReference>
<dbReference type="PANTHER" id="PTHR46835:SF3">
    <property type="entry name" value="BASIC-LEUCINE ZIPPER (BZIP) TRANSCRIPTION FACTOR FAMILY PROTEIN"/>
    <property type="match status" value="1"/>
</dbReference>
<feature type="region of interest" description="Disordered" evidence="1">
    <location>
        <begin position="1"/>
        <end position="26"/>
    </location>
</feature>
<organism evidence="2 3">
    <name type="scientific">Daucus carota subsp. sativus</name>
    <name type="common">Carrot</name>
    <dbReference type="NCBI Taxonomy" id="79200"/>
    <lineage>
        <taxon>Eukaryota</taxon>
        <taxon>Viridiplantae</taxon>
        <taxon>Streptophyta</taxon>
        <taxon>Embryophyta</taxon>
        <taxon>Tracheophyta</taxon>
        <taxon>Spermatophyta</taxon>
        <taxon>Magnoliopsida</taxon>
        <taxon>eudicotyledons</taxon>
        <taxon>Gunneridae</taxon>
        <taxon>Pentapetalae</taxon>
        <taxon>asterids</taxon>
        <taxon>campanulids</taxon>
        <taxon>Apiales</taxon>
        <taxon>Apiaceae</taxon>
        <taxon>Apioideae</taxon>
        <taxon>Scandiceae</taxon>
        <taxon>Daucinae</taxon>
        <taxon>Daucus</taxon>
        <taxon>Daucus sect. Daucus</taxon>
    </lineage>
</organism>
<name>A0A175YEL1_DAUCS</name>
<dbReference type="Gene3D" id="1.20.5.170">
    <property type="match status" value="1"/>
</dbReference>
<dbReference type="SUPFAM" id="SSF57959">
    <property type="entry name" value="Leucine zipper domain"/>
    <property type="match status" value="1"/>
</dbReference>
<dbReference type="Gramene" id="KZM81651">
    <property type="protein sequence ID" value="KZM81651"/>
    <property type="gene ID" value="DCAR_029264"/>
</dbReference>
<dbReference type="Proteomes" id="UP000077755">
    <property type="component" value="Chromosome 9"/>
</dbReference>
<dbReference type="CDD" id="cd14703">
    <property type="entry name" value="bZIP_plant_RF2"/>
    <property type="match status" value="1"/>
</dbReference>
<dbReference type="OMA" id="NAIQHHR"/>
<dbReference type="OrthoDB" id="1878267at2759"/>
<protein>
    <submittedName>
        <fullName evidence="2">Uncharacterized protein</fullName>
    </submittedName>
</protein>
<feature type="compositionally biased region" description="Polar residues" evidence="1">
    <location>
        <begin position="197"/>
        <end position="209"/>
    </location>
</feature>
<dbReference type="AlphaFoldDB" id="A0A175YEL1"/>
<feature type="compositionally biased region" description="Basic and acidic residues" evidence="1">
    <location>
        <begin position="210"/>
        <end position="224"/>
    </location>
</feature>
<sequence length="374" mass="42151">MANSKGPSSFRSMMHNGKHSLLPPKSPFPSITPSYVDYVPSPAIGVKGMPKPRDGNSYHQRTSSESVLIEDQPSWLDELLNEPETPVGRGHRRSSSDSFAYTDALSAANISYAAQNEYRPKNMTTIHSWKSQDLDFYKDAHNASFYADANSFSKIKNRSWNSPSYVMAHPSGNLCSKDNFIRHNSVSECASHEADQFPSNAEKLNTPESGSHDAKASSERKDLSYARTPASETDTKRAKQQFAQRSRVRKLQYIAELERNVQALQAEGSEVSAELEFLNQQNLILSMENKALKQRLENLTQEQLIKYLEHEVLEREIERLRTLYQQQQQQPHQQPPPSHQRAKSRDLDSQFASLSLKHKDSSSGTDSVAGPLNI</sequence>
<dbReference type="InterPro" id="IPR044797">
    <property type="entry name" value="At4g06598-like"/>
</dbReference>
<evidence type="ECO:0000313" key="2">
    <source>
        <dbReference type="EMBL" id="WOH14182.1"/>
    </source>
</evidence>
<evidence type="ECO:0000256" key="1">
    <source>
        <dbReference type="SAM" id="MobiDB-lite"/>
    </source>
</evidence>
<dbReference type="PANTHER" id="PTHR46835">
    <property type="entry name" value="BASIC-LEUCINE ZIPPER (BZIP) TRANSCRIPTION FACTOR FAMILY PROTEIN-RELATED"/>
    <property type="match status" value="1"/>
</dbReference>
<dbReference type="SMART" id="SM00338">
    <property type="entry name" value="BRLZ"/>
    <property type="match status" value="1"/>
</dbReference>
<dbReference type="GO" id="GO:0005634">
    <property type="term" value="C:nucleus"/>
    <property type="evidence" value="ECO:0007669"/>
    <property type="project" value="UniProtKB-ARBA"/>
</dbReference>
<feature type="region of interest" description="Disordered" evidence="1">
    <location>
        <begin position="46"/>
        <end position="67"/>
    </location>
</feature>
<evidence type="ECO:0000313" key="3">
    <source>
        <dbReference type="Proteomes" id="UP000077755"/>
    </source>
</evidence>
<reference evidence="2" key="1">
    <citation type="journal article" date="2016" name="Nat. Genet.">
        <title>A high-quality carrot genome assembly provides new insights into carotenoid accumulation and asterid genome evolution.</title>
        <authorList>
            <person name="Iorizzo M."/>
            <person name="Ellison S."/>
            <person name="Senalik D."/>
            <person name="Zeng P."/>
            <person name="Satapoomin P."/>
            <person name="Huang J."/>
            <person name="Bowman M."/>
            <person name="Iovene M."/>
            <person name="Sanseverino W."/>
            <person name="Cavagnaro P."/>
            <person name="Yildiz M."/>
            <person name="Macko-Podgorni A."/>
            <person name="Moranska E."/>
            <person name="Grzebelus E."/>
            <person name="Grzebelus D."/>
            <person name="Ashrafi H."/>
            <person name="Zheng Z."/>
            <person name="Cheng S."/>
            <person name="Spooner D."/>
            <person name="Van Deynze A."/>
            <person name="Simon P."/>
        </authorList>
    </citation>
    <scope>NUCLEOTIDE SEQUENCE</scope>
    <source>
        <tissue evidence="2">Leaf</tissue>
    </source>
</reference>
<dbReference type="InterPro" id="IPR046347">
    <property type="entry name" value="bZIP_sf"/>
</dbReference>
<feature type="region of interest" description="Disordered" evidence="1">
    <location>
        <begin position="192"/>
        <end position="242"/>
    </location>
</feature>
<gene>
    <name evidence="2" type="ORF">DCAR_0933698</name>
</gene>
<feature type="region of interest" description="Disordered" evidence="1">
    <location>
        <begin position="324"/>
        <end position="374"/>
    </location>
</feature>
<dbReference type="GO" id="GO:0003700">
    <property type="term" value="F:DNA-binding transcription factor activity"/>
    <property type="evidence" value="ECO:0007669"/>
    <property type="project" value="InterPro"/>
</dbReference>
<feature type="compositionally biased region" description="Polar residues" evidence="1">
    <location>
        <begin position="1"/>
        <end position="11"/>
    </location>
</feature>
<reference evidence="2" key="2">
    <citation type="submission" date="2022-03" db="EMBL/GenBank/DDBJ databases">
        <title>Draft title - Genomic analysis of global carrot germplasm unveils the trajectory of domestication and the origin of high carotenoid orange carrot.</title>
        <authorList>
            <person name="Iorizzo M."/>
            <person name="Ellison S."/>
            <person name="Senalik D."/>
            <person name="Macko-Podgorni A."/>
            <person name="Grzebelus D."/>
            <person name="Bostan H."/>
            <person name="Rolling W."/>
            <person name="Curaba J."/>
            <person name="Simon P."/>
        </authorList>
    </citation>
    <scope>NUCLEOTIDE SEQUENCE</scope>
    <source>
        <tissue evidence="2">Leaf</tissue>
    </source>
</reference>